<reference evidence="1" key="2">
    <citation type="submission" date="2020-11" db="EMBL/GenBank/DDBJ databases">
        <title>Whole genome sequencing of Colletotrichum sp.</title>
        <authorList>
            <person name="Li H."/>
        </authorList>
    </citation>
    <scope>NUCLEOTIDE SEQUENCE</scope>
    <source>
        <strain evidence="1">CkLH20</strain>
    </source>
</reference>
<dbReference type="Proteomes" id="UP000781932">
    <property type="component" value="Unassembled WGS sequence"/>
</dbReference>
<evidence type="ECO:0000313" key="1">
    <source>
        <dbReference type="EMBL" id="KAF9874788.1"/>
    </source>
</evidence>
<name>A0A9P6I1L4_9PEZI</name>
<keyword evidence="2" id="KW-1185">Reference proteome</keyword>
<dbReference type="AlphaFoldDB" id="A0A9P6I1L4"/>
<sequence>MASLTATHMQRVFTSRHIKFIVGNKGTCYTISEAALDRICPDGSFAYYLDFHKRHRGHHTGMPQIESPKLSDTVTWDVVDEDVFVRLMEYAYRGDYSVPALQKLDDKASLNHEMHCLDSRLAIRGDQCPNIASFFFELGKQFQEEAMKPFSHPNQSASVAFIDDIKQTDRVGHNEVFLCHIKLYQLAEDFRIRSLENLCEERLMKSLLFFPHHEVAIDDLFKVVAFVREQNMEHIRGILLDFFVIEFPNLRTYPEFSELIMGDARFGLEFIERLPGGLHSQWQA</sequence>
<comment type="caution">
    <text evidence="1">The sequence shown here is derived from an EMBL/GenBank/DDBJ whole genome shotgun (WGS) entry which is preliminary data.</text>
</comment>
<dbReference type="RefSeq" id="XP_038744249.1">
    <property type="nucleotide sequence ID" value="XM_038890641.1"/>
</dbReference>
<gene>
    <name evidence="1" type="ORF">CkaCkLH20_07925</name>
</gene>
<dbReference type="Gene3D" id="3.30.710.10">
    <property type="entry name" value="Potassium Channel Kv1.1, Chain A"/>
    <property type="match status" value="1"/>
</dbReference>
<proteinExistence type="predicted"/>
<dbReference type="InterPro" id="IPR011333">
    <property type="entry name" value="SKP1/BTB/POZ_sf"/>
</dbReference>
<evidence type="ECO:0000313" key="2">
    <source>
        <dbReference type="Proteomes" id="UP000781932"/>
    </source>
</evidence>
<reference evidence="1" key="1">
    <citation type="submission" date="2020-03" db="EMBL/GenBank/DDBJ databases">
        <authorList>
            <person name="He L."/>
        </authorList>
    </citation>
    <scope>NUCLEOTIDE SEQUENCE</scope>
    <source>
        <strain evidence="1">CkLH20</strain>
    </source>
</reference>
<evidence type="ECO:0008006" key="3">
    <source>
        <dbReference type="Google" id="ProtNLM"/>
    </source>
</evidence>
<dbReference type="OrthoDB" id="9997739at2759"/>
<dbReference type="EMBL" id="JAATWM020000025">
    <property type="protein sequence ID" value="KAF9874788.1"/>
    <property type="molecule type" value="Genomic_DNA"/>
</dbReference>
<protein>
    <recommendedName>
        <fullName evidence="3">BTB domain-containing protein</fullName>
    </recommendedName>
</protein>
<accession>A0A9P6I1L4</accession>
<dbReference type="GeneID" id="62163715"/>
<organism evidence="1 2">
    <name type="scientific">Colletotrichum karsti</name>
    <dbReference type="NCBI Taxonomy" id="1095194"/>
    <lineage>
        <taxon>Eukaryota</taxon>
        <taxon>Fungi</taxon>
        <taxon>Dikarya</taxon>
        <taxon>Ascomycota</taxon>
        <taxon>Pezizomycotina</taxon>
        <taxon>Sordariomycetes</taxon>
        <taxon>Hypocreomycetidae</taxon>
        <taxon>Glomerellales</taxon>
        <taxon>Glomerellaceae</taxon>
        <taxon>Colletotrichum</taxon>
        <taxon>Colletotrichum boninense species complex</taxon>
    </lineage>
</organism>